<reference evidence="3" key="1">
    <citation type="journal article" date="2002" name="Science">
        <title>The draft genome of Ciona intestinalis: insights into chordate and vertebrate origins.</title>
        <authorList>
            <person name="Dehal P."/>
            <person name="Satou Y."/>
            <person name="Campbell R.K."/>
            <person name="Chapman J."/>
            <person name="Degnan B."/>
            <person name="De Tomaso A."/>
            <person name="Davidson B."/>
            <person name="Di Gregorio A."/>
            <person name="Gelpke M."/>
            <person name="Goodstein D.M."/>
            <person name="Harafuji N."/>
            <person name="Hastings K.E."/>
            <person name="Ho I."/>
            <person name="Hotta K."/>
            <person name="Huang W."/>
            <person name="Kawashima T."/>
            <person name="Lemaire P."/>
            <person name="Martinez D."/>
            <person name="Meinertzhagen I.A."/>
            <person name="Necula S."/>
            <person name="Nonaka M."/>
            <person name="Putnam N."/>
            <person name="Rash S."/>
            <person name="Saiga H."/>
            <person name="Satake M."/>
            <person name="Terry A."/>
            <person name="Yamada L."/>
            <person name="Wang H.G."/>
            <person name="Awazu S."/>
            <person name="Azumi K."/>
            <person name="Boore J."/>
            <person name="Branno M."/>
            <person name="Chin-Bow S."/>
            <person name="DeSantis R."/>
            <person name="Doyle S."/>
            <person name="Francino P."/>
            <person name="Keys D.N."/>
            <person name="Haga S."/>
            <person name="Hayashi H."/>
            <person name="Hino K."/>
            <person name="Imai K.S."/>
            <person name="Inaba K."/>
            <person name="Kano S."/>
            <person name="Kobayashi K."/>
            <person name="Kobayashi M."/>
            <person name="Lee B.I."/>
            <person name="Makabe K.W."/>
            <person name="Manohar C."/>
            <person name="Matassi G."/>
            <person name="Medina M."/>
            <person name="Mochizuki Y."/>
            <person name="Mount S."/>
            <person name="Morishita T."/>
            <person name="Miura S."/>
            <person name="Nakayama A."/>
            <person name="Nishizaka S."/>
            <person name="Nomoto H."/>
            <person name="Ohta F."/>
            <person name="Oishi K."/>
            <person name="Rigoutsos I."/>
            <person name="Sano M."/>
            <person name="Sasaki A."/>
            <person name="Sasakura Y."/>
            <person name="Shoguchi E."/>
            <person name="Shin-i T."/>
            <person name="Spagnuolo A."/>
            <person name="Stainier D."/>
            <person name="Suzuki M.M."/>
            <person name="Tassy O."/>
            <person name="Takatori N."/>
            <person name="Tokuoka M."/>
            <person name="Yagi K."/>
            <person name="Yoshizaki F."/>
            <person name="Wada S."/>
            <person name="Zhang C."/>
            <person name="Hyatt P.D."/>
            <person name="Larimer F."/>
            <person name="Detter C."/>
            <person name="Doggett N."/>
            <person name="Glavina T."/>
            <person name="Hawkins T."/>
            <person name="Richardson P."/>
            <person name="Lucas S."/>
            <person name="Kohara Y."/>
            <person name="Levine M."/>
            <person name="Satoh N."/>
            <person name="Rokhsar D.S."/>
        </authorList>
    </citation>
    <scope>NUCLEOTIDE SEQUENCE [LARGE SCALE GENOMIC DNA]</scope>
</reference>
<keyword evidence="3" id="KW-1185">Reference proteome</keyword>
<keyword evidence="1" id="KW-1133">Transmembrane helix</keyword>
<gene>
    <name evidence="2" type="primary">LOC100178566</name>
</gene>
<feature type="transmembrane region" description="Helical" evidence="1">
    <location>
        <begin position="122"/>
        <end position="141"/>
    </location>
</feature>
<dbReference type="InParanoid" id="H2XJP1"/>
<evidence type="ECO:0000313" key="2">
    <source>
        <dbReference type="Ensembl" id="ENSCINP00000029873.1"/>
    </source>
</evidence>
<dbReference type="RefSeq" id="XP_002127715.1">
    <property type="nucleotide sequence ID" value="XM_002127679.3"/>
</dbReference>
<dbReference type="HOGENOM" id="CLU_1460802_0_0_1"/>
<dbReference type="Proteomes" id="UP000008144">
    <property type="component" value="Chromosome 14"/>
</dbReference>
<accession>A0A1W2WA90</accession>
<feature type="transmembrane region" description="Helical" evidence="1">
    <location>
        <begin position="153"/>
        <end position="177"/>
    </location>
</feature>
<sequence>MDRKSDSMKLVEDEFDEESLSDGDEKVELHKLKITKAKSGLMGGCGQVVLFLMFWMVMMGICMLTMHIVARSDPHRQTLMIIAVSCAWIGLANIFAVAVFIIDKYQSFNKQPRLSEALVHTQFALGGVVGGWLALCMTCYRPPGIKNERIAGFICRGMFCSAIGVTLIVVTIVRVVVPNIQMMFG</sequence>
<dbReference type="GeneTree" id="ENSGT00660000097384"/>
<dbReference type="EMBL" id="EAAA01001155">
    <property type="status" value="NOT_ANNOTATED_CDS"/>
    <property type="molecule type" value="Genomic_DNA"/>
</dbReference>
<dbReference type="Ensembl" id="ENSCINT00000030265.1">
    <property type="protein sequence ID" value="ENSCINP00000029873.1"/>
    <property type="gene ID" value="ENSCING00000017961.1"/>
</dbReference>
<keyword evidence="1" id="KW-0812">Transmembrane</keyword>
<organism evidence="2 3">
    <name type="scientific">Ciona intestinalis</name>
    <name type="common">Transparent sea squirt</name>
    <name type="synonym">Ascidia intestinalis</name>
    <dbReference type="NCBI Taxonomy" id="7719"/>
    <lineage>
        <taxon>Eukaryota</taxon>
        <taxon>Metazoa</taxon>
        <taxon>Chordata</taxon>
        <taxon>Tunicata</taxon>
        <taxon>Ascidiacea</taxon>
        <taxon>Phlebobranchia</taxon>
        <taxon>Cionidae</taxon>
        <taxon>Ciona</taxon>
    </lineage>
</organism>
<reference evidence="2" key="4">
    <citation type="submission" date="2025-09" db="UniProtKB">
        <authorList>
            <consortium name="Ensembl"/>
        </authorList>
    </citation>
    <scope>IDENTIFICATION</scope>
</reference>
<name>H2XJP1_CIOIN</name>
<dbReference type="KEGG" id="cin:100178566"/>
<evidence type="ECO:0000313" key="3">
    <source>
        <dbReference type="Proteomes" id="UP000008144"/>
    </source>
</evidence>
<dbReference type="InterPro" id="IPR010718">
    <property type="entry name" value="DUF1294"/>
</dbReference>
<proteinExistence type="predicted"/>
<dbReference type="GeneID" id="100178566"/>
<dbReference type="Pfam" id="PF06961">
    <property type="entry name" value="DUF1294"/>
    <property type="match status" value="1"/>
</dbReference>
<protein>
    <submittedName>
        <fullName evidence="2">Uncharacterized LOC100178566</fullName>
    </submittedName>
</protein>
<feature type="transmembrane region" description="Helical" evidence="1">
    <location>
        <begin position="81"/>
        <end position="102"/>
    </location>
</feature>
<keyword evidence="1" id="KW-0472">Membrane</keyword>
<feature type="transmembrane region" description="Helical" evidence="1">
    <location>
        <begin position="48"/>
        <end position="69"/>
    </location>
</feature>
<reference evidence="2" key="3">
    <citation type="submission" date="2025-08" db="UniProtKB">
        <authorList>
            <consortium name="Ensembl"/>
        </authorList>
    </citation>
    <scope>IDENTIFICATION</scope>
</reference>
<evidence type="ECO:0000256" key="1">
    <source>
        <dbReference type="SAM" id="Phobius"/>
    </source>
</evidence>
<reference evidence="2" key="2">
    <citation type="journal article" date="2008" name="Genome Biol.">
        <title>Improved genome assembly and evidence-based global gene model set for the chordate Ciona intestinalis: new insight into intron and operon populations.</title>
        <authorList>
            <person name="Satou Y."/>
            <person name="Mineta K."/>
            <person name="Ogasawara M."/>
            <person name="Sasakura Y."/>
            <person name="Shoguchi E."/>
            <person name="Ueno K."/>
            <person name="Yamada L."/>
            <person name="Matsumoto J."/>
            <person name="Wasserscheid J."/>
            <person name="Dewar K."/>
            <person name="Wiley G.B."/>
            <person name="Macmil S.L."/>
            <person name="Roe B.A."/>
            <person name="Zeller R.W."/>
            <person name="Hastings K.E."/>
            <person name="Lemaire P."/>
            <person name="Lindquist E."/>
            <person name="Endo T."/>
            <person name="Hotta K."/>
            <person name="Inaba K."/>
        </authorList>
    </citation>
    <scope>NUCLEOTIDE SEQUENCE [LARGE SCALE GENOMIC DNA]</scope>
    <source>
        <strain evidence="2">wild type</strain>
    </source>
</reference>
<dbReference type="AlphaFoldDB" id="H2XJP1"/>
<accession>H2XJP1</accession>